<reference evidence="2" key="1">
    <citation type="journal article" date="2017" name="bioRxiv">
        <title>Comparative analysis of the genomes of Stylophora pistillata and Acropora digitifera provides evidence for extensive differences between species of corals.</title>
        <authorList>
            <person name="Voolstra C.R."/>
            <person name="Li Y."/>
            <person name="Liew Y.J."/>
            <person name="Baumgarten S."/>
            <person name="Zoccola D."/>
            <person name="Flot J.-F."/>
            <person name="Tambutte S."/>
            <person name="Allemand D."/>
            <person name="Aranda M."/>
        </authorList>
    </citation>
    <scope>NUCLEOTIDE SEQUENCE [LARGE SCALE GENOMIC DNA]</scope>
</reference>
<dbReference type="Pfam" id="PF15139">
    <property type="entry name" value="CFAP95"/>
    <property type="match status" value="1"/>
</dbReference>
<name>A0A2B4SJW7_STYPI</name>
<dbReference type="PANTHER" id="PTHR35069:SF1">
    <property type="entry name" value="CILIA- AND FLAGELLA-ASSOCIATED PROTEIN 95"/>
    <property type="match status" value="1"/>
</dbReference>
<organism evidence="1 2">
    <name type="scientific">Stylophora pistillata</name>
    <name type="common">Smooth cauliflower coral</name>
    <dbReference type="NCBI Taxonomy" id="50429"/>
    <lineage>
        <taxon>Eukaryota</taxon>
        <taxon>Metazoa</taxon>
        <taxon>Cnidaria</taxon>
        <taxon>Anthozoa</taxon>
        <taxon>Hexacorallia</taxon>
        <taxon>Scleractinia</taxon>
        <taxon>Astrocoeniina</taxon>
        <taxon>Pocilloporidae</taxon>
        <taxon>Stylophora</taxon>
    </lineage>
</organism>
<keyword evidence="2" id="KW-1185">Reference proteome</keyword>
<dbReference type="PANTHER" id="PTHR35069">
    <property type="entry name" value="PROTEIN C9ORF135"/>
    <property type="match status" value="1"/>
</dbReference>
<dbReference type="InterPro" id="IPR027905">
    <property type="entry name" value="CFAP95"/>
</dbReference>
<dbReference type="Proteomes" id="UP000225706">
    <property type="component" value="Unassembled WGS sequence"/>
</dbReference>
<dbReference type="EMBL" id="LSMT01000078">
    <property type="protein sequence ID" value="PFX28725.1"/>
    <property type="molecule type" value="Genomic_DNA"/>
</dbReference>
<protein>
    <submittedName>
        <fullName evidence="1">Uncharacterized protein C9orf135-like</fullName>
    </submittedName>
</protein>
<accession>A0A2B4SJW7</accession>
<dbReference type="AlphaFoldDB" id="A0A2B4SJW7"/>
<gene>
    <name evidence="1" type="ORF">AWC38_SpisGene6536</name>
</gene>
<proteinExistence type="predicted"/>
<evidence type="ECO:0000313" key="2">
    <source>
        <dbReference type="Proteomes" id="UP000225706"/>
    </source>
</evidence>
<sequence length="224" mass="26183">MTENHPNSLAFIPSYMEVKGSLFLRSDHMDYGRPTLVSNWHQAREAEPKDYDIKDYQPEKRNLHNSTYHRIGNVTDGSLPETTSHDQMEQAVKLKSDFETRETRRQMVDMNTFNSVDFQRNTGAPERGFGSVLPRHSLDHGKRYLDTTYRVDYDSPYPYQTQKTPPPEPDQSALWRKYHSQFTDVDDYRRHGPNTWHNESGIYANTAVREHVLQPTNPIPERLG</sequence>
<dbReference type="GO" id="GO:0005886">
    <property type="term" value="C:plasma membrane"/>
    <property type="evidence" value="ECO:0007669"/>
    <property type="project" value="TreeGrafter"/>
</dbReference>
<evidence type="ECO:0000313" key="1">
    <source>
        <dbReference type="EMBL" id="PFX28725.1"/>
    </source>
</evidence>
<comment type="caution">
    <text evidence="1">The sequence shown here is derived from an EMBL/GenBank/DDBJ whole genome shotgun (WGS) entry which is preliminary data.</text>
</comment>
<dbReference type="STRING" id="50429.A0A2B4SJW7"/>
<dbReference type="OrthoDB" id="309575at2759"/>